<accession>A0A7Y8D0Z4</accession>
<feature type="transmembrane region" description="Helical" evidence="1">
    <location>
        <begin position="93"/>
        <end position="113"/>
    </location>
</feature>
<evidence type="ECO:0000313" key="3">
    <source>
        <dbReference type="Proteomes" id="UP000542695"/>
    </source>
</evidence>
<dbReference type="AlphaFoldDB" id="A0A7Y8D0Z4"/>
<dbReference type="EMBL" id="JACARV010000029">
    <property type="protein sequence ID" value="NWC81002.1"/>
    <property type="molecule type" value="Genomic_DNA"/>
</dbReference>
<feature type="transmembrane region" description="Helical" evidence="1">
    <location>
        <begin position="60"/>
        <end position="81"/>
    </location>
</feature>
<name>A0A7Y8D0Z4_PSEPU</name>
<evidence type="ECO:0000313" key="2">
    <source>
        <dbReference type="EMBL" id="NWC81002.1"/>
    </source>
</evidence>
<dbReference type="Proteomes" id="UP000542695">
    <property type="component" value="Unassembled WGS sequence"/>
</dbReference>
<protein>
    <submittedName>
        <fullName evidence="2">Uncharacterized protein</fullName>
    </submittedName>
</protein>
<feature type="transmembrane region" description="Helical" evidence="1">
    <location>
        <begin position="31"/>
        <end position="53"/>
    </location>
</feature>
<dbReference type="RefSeq" id="WP_161871304.1">
    <property type="nucleotide sequence ID" value="NZ_JACARV010000029.1"/>
</dbReference>
<feature type="transmembrane region" description="Helical" evidence="1">
    <location>
        <begin position="7"/>
        <end position="25"/>
    </location>
</feature>
<feature type="transmembrane region" description="Helical" evidence="1">
    <location>
        <begin position="166"/>
        <end position="187"/>
    </location>
</feature>
<keyword evidence="1" id="KW-1133">Transmembrane helix</keyword>
<organism evidence="2 3">
    <name type="scientific">Pseudomonas putida</name>
    <name type="common">Arthrobacter siderocapsulatus</name>
    <dbReference type="NCBI Taxonomy" id="303"/>
    <lineage>
        <taxon>Bacteria</taxon>
        <taxon>Pseudomonadati</taxon>
        <taxon>Pseudomonadota</taxon>
        <taxon>Gammaproteobacteria</taxon>
        <taxon>Pseudomonadales</taxon>
        <taxon>Pseudomonadaceae</taxon>
        <taxon>Pseudomonas</taxon>
    </lineage>
</organism>
<proteinExistence type="predicted"/>
<evidence type="ECO:0000256" key="1">
    <source>
        <dbReference type="SAM" id="Phobius"/>
    </source>
</evidence>
<keyword evidence="1" id="KW-0812">Transmembrane</keyword>
<gene>
    <name evidence="2" type="ORF">HX798_11895</name>
</gene>
<feature type="transmembrane region" description="Helical" evidence="1">
    <location>
        <begin position="143"/>
        <end position="160"/>
    </location>
</feature>
<keyword evidence="1" id="KW-0472">Membrane</keyword>
<comment type="caution">
    <text evidence="2">The sequence shown here is derived from an EMBL/GenBank/DDBJ whole genome shotgun (WGS) entry which is preliminary data.</text>
</comment>
<sequence>MINATNIKKVSWVLLGVFVFFLALGPSKLKFFWPAFFIISVAALGWTLHLVYACEKFTTYTLSLVLTTTGIFSLLSCNLAYHAAARLWSGADIAAFPIGLAPMAITALTYLVLVNGKPSFHPFEHDGIKVQPRRQIKQKSSTAYNPLLVAGVTTLAASVFTKKIGILTSELVASFGLLACSMTLLFYTRHIIRGLRSLRNQEKIMPAPYTFMHIDEIRKARSHWWMSRLFKWIASWRASPGA</sequence>
<reference evidence="2 3" key="1">
    <citation type="submission" date="2020-04" db="EMBL/GenBank/DDBJ databases">
        <title>Molecular characterization of pseudomonads from Agaricus bisporus reveal novel blotch 2 pathogens in Western Europe.</title>
        <authorList>
            <person name="Taparia T."/>
            <person name="Krijger M."/>
            <person name="Haynes E."/>
            <person name="Elpinstone J.G."/>
            <person name="Noble R."/>
            <person name="Van Der Wolf J."/>
        </authorList>
    </citation>
    <scope>NUCLEOTIDE SEQUENCE [LARGE SCALE GENOMIC DNA]</scope>
    <source>
        <strain evidence="2 3">P7765</strain>
    </source>
</reference>